<dbReference type="InterPro" id="IPR012677">
    <property type="entry name" value="Nucleotide-bd_a/b_plait_sf"/>
</dbReference>
<protein>
    <recommendedName>
        <fullName evidence="3">RRM domain-containing protein</fullName>
    </recommendedName>
</protein>
<organism evidence="1 2">
    <name type="scientific">Conidiobolus coronatus (strain ATCC 28846 / CBS 209.66 / NRRL 28638)</name>
    <name type="common">Delacroixia coronata</name>
    <dbReference type="NCBI Taxonomy" id="796925"/>
    <lineage>
        <taxon>Eukaryota</taxon>
        <taxon>Fungi</taxon>
        <taxon>Fungi incertae sedis</taxon>
        <taxon>Zoopagomycota</taxon>
        <taxon>Entomophthoromycotina</taxon>
        <taxon>Entomophthoromycetes</taxon>
        <taxon>Entomophthorales</taxon>
        <taxon>Ancylistaceae</taxon>
        <taxon>Conidiobolus</taxon>
    </lineage>
</organism>
<evidence type="ECO:0000313" key="1">
    <source>
        <dbReference type="EMBL" id="KXN67808.1"/>
    </source>
</evidence>
<evidence type="ECO:0008006" key="3">
    <source>
        <dbReference type="Google" id="ProtNLM"/>
    </source>
</evidence>
<dbReference type="AlphaFoldDB" id="A0A137NYQ9"/>
<evidence type="ECO:0000313" key="2">
    <source>
        <dbReference type="Proteomes" id="UP000070444"/>
    </source>
</evidence>
<reference evidence="1 2" key="1">
    <citation type="journal article" date="2015" name="Genome Biol. Evol.">
        <title>Phylogenomic analyses indicate that early fungi evolved digesting cell walls of algal ancestors of land plants.</title>
        <authorList>
            <person name="Chang Y."/>
            <person name="Wang S."/>
            <person name="Sekimoto S."/>
            <person name="Aerts A.L."/>
            <person name="Choi C."/>
            <person name="Clum A."/>
            <person name="LaButti K.M."/>
            <person name="Lindquist E.A."/>
            <person name="Yee Ngan C."/>
            <person name="Ohm R.A."/>
            <person name="Salamov A.A."/>
            <person name="Grigoriev I.V."/>
            <person name="Spatafora J.W."/>
            <person name="Berbee M.L."/>
        </authorList>
    </citation>
    <scope>NUCLEOTIDE SEQUENCE [LARGE SCALE GENOMIC DNA]</scope>
    <source>
        <strain evidence="1 2">NRRL 28638</strain>
    </source>
</reference>
<accession>A0A137NYQ9</accession>
<gene>
    <name evidence="1" type="ORF">CONCODRAFT_79984</name>
</gene>
<name>A0A137NYQ9_CONC2</name>
<dbReference type="GO" id="GO:0003676">
    <property type="term" value="F:nucleic acid binding"/>
    <property type="evidence" value="ECO:0007669"/>
    <property type="project" value="InterPro"/>
</dbReference>
<keyword evidence="2" id="KW-1185">Reference proteome</keyword>
<dbReference type="SUPFAM" id="SSF54928">
    <property type="entry name" value="RNA-binding domain, RBD"/>
    <property type="match status" value="1"/>
</dbReference>
<dbReference type="OrthoDB" id="5541797at2759"/>
<dbReference type="InterPro" id="IPR035979">
    <property type="entry name" value="RBD_domain_sf"/>
</dbReference>
<sequence length="267" mass="30129">MLTKLNPVISATIKLVAATTANNTIKRTLFTTSPKFNNRLSTFATSPSAGMKEYLADKKIDLRKLQSLELLAGKPTQYLSLHNLPPTATTEDVLRICKNDKELTDNIISMHFPLTFQKQSKGICSIQFRDTESAIKFGLHSLTYYLSSNLLKIKFNDEDNYKIDVSASIPYVSGGGKTVLITGLPKPFDLKFMPSFLKDYKLNWDGDHVSQAVKIVNNRNPLSTVSSILVELESKSEAYQLMHNLNFSYYNKSRFGENFQLRVKLLN</sequence>
<dbReference type="CDD" id="cd00590">
    <property type="entry name" value="RRM_SF"/>
    <property type="match status" value="1"/>
</dbReference>
<dbReference type="EMBL" id="KQ964611">
    <property type="protein sequence ID" value="KXN67808.1"/>
    <property type="molecule type" value="Genomic_DNA"/>
</dbReference>
<proteinExistence type="predicted"/>
<dbReference type="Gene3D" id="3.30.70.330">
    <property type="match status" value="1"/>
</dbReference>
<dbReference type="Proteomes" id="UP000070444">
    <property type="component" value="Unassembled WGS sequence"/>
</dbReference>